<evidence type="ECO:0000313" key="1">
    <source>
        <dbReference type="EMBL" id="MBE1425657.1"/>
    </source>
</evidence>
<keyword evidence="2" id="KW-1185">Reference proteome</keyword>
<name>A0ABR9H569_9BACT</name>
<organism evidence="1 2">
    <name type="scientific">Desulfomicrobium macestii</name>
    <dbReference type="NCBI Taxonomy" id="90731"/>
    <lineage>
        <taxon>Bacteria</taxon>
        <taxon>Pseudomonadati</taxon>
        <taxon>Thermodesulfobacteriota</taxon>
        <taxon>Desulfovibrionia</taxon>
        <taxon>Desulfovibrionales</taxon>
        <taxon>Desulfomicrobiaceae</taxon>
        <taxon>Desulfomicrobium</taxon>
    </lineage>
</organism>
<comment type="caution">
    <text evidence="1">The sequence shown here is derived from an EMBL/GenBank/DDBJ whole genome shotgun (WGS) entry which is preliminary data.</text>
</comment>
<protein>
    <submittedName>
        <fullName evidence="1">Uncharacterized protein</fullName>
    </submittedName>
</protein>
<proteinExistence type="predicted"/>
<gene>
    <name evidence="1" type="ORF">H4684_002314</name>
</gene>
<dbReference type="EMBL" id="JADBGG010000016">
    <property type="protein sequence ID" value="MBE1425657.1"/>
    <property type="molecule type" value="Genomic_DNA"/>
</dbReference>
<sequence length="114" mass="11816">MPLNEGAVSEILPFAPDATEAAGELEPLASYAAHTLRLRGHQPGLARLEIQNRANRQAAHIAAGVAQFIANRHAPGVLDDGDLDALEAGLVAAVRAASFINLSTIDGCLAIQEG</sequence>
<evidence type="ECO:0000313" key="2">
    <source>
        <dbReference type="Proteomes" id="UP000639010"/>
    </source>
</evidence>
<accession>A0ABR9H569</accession>
<reference evidence="1 2" key="1">
    <citation type="submission" date="2020-10" db="EMBL/GenBank/DDBJ databases">
        <title>Genomic Encyclopedia of Type Strains, Phase IV (KMG-IV): sequencing the most valuable type-strain genomes for metagenomic binning, comparative biology and taxonomic classification.</title>
        <authorList>
            <person name="Goeker M."/>
        </authorList>
    </citation>
    <scope>NUCLEOTIDE SEQUENCE [LARGE SCALE GENOMIC DNA]</scope>
    <source>
        <strain evidence="1 2">DSM 4194</strain>
    </source>
</reference>
<dbReference type="RefSeq" id="WP_192623829.1">
    <property type="nucleotide sequence ID" value="NZ_JADBGG010000016.1"/>
</dbReference>
<dbReference type="Proteomes" id="UP000639010">
    <property type="component" value="Unassembled WGS sequence"/>
</dbReference>